<dbReference type="AlphaFoldDB" id="A0A0K9P037"/>
<keyword evidence="2" id="KW-0132">Cell division</keyword>
<evidence type="ECO:0000313" key="11">
    <source>
        <dbReference type="Proteomes" id="UP000036987"/>
    </source>
</evidence>
<dbReference type="PANTHER" id="PTHR13260:SF0">
    <property type="entry name" value="ANAPHASE-PROMOTING COMPLEX SUBUNIT 4"/>
    <property type="match status" value="1"/>
</dbReference>
<feature type="domain" description="Anaphase-promoting complex subunit 4 long" evidence="9">
    <location>
        <begin position="324"/>
        <end position="526"/>
    </location>
</feature>
<reference evidence="11" key="1">
    <citation type="journal article" date="2016" name="Nature">
        <title>The genome of the seagrass Zostera marina reveals angiosperm adaptation to the sea.</title>
        <authorList>
            <person name="Olsen J.L."/>
            <person name="Rouze P."/>
            <person name="Verhelst B."/>
            <person name="Lin Y.-C."/>
            <person name="Bayer T."/>
            <person name="Collen J."/>
            <person name="Dattolo E."/>
            <person name="De Paoli E."/>
            <person name="Dittami S."/>
            <person name="Maumus F."/>
            <person name="Michel G."/>
            <person name="Kersting A."/>
            <person name="Lauritano C."/>
            <person name="Lohaus R."/>
            <person name="Toepel M."/>
            <person name="Tonon T."/>
            <person name="Vanneste K."/>
            <person name="Amirebrahimi M."/>
            <person name="Brakel J."/>
            <person name="Bostroem C."/>
            <person name="Chovatia M."/>
            <person name="Grimwood J."/>
            <person name="Jenkins J.W."/>
            <person name="Jueterbock A."/>
            <person name="Mraz A."/>
            <person name="Stam W.T."/>
            <person name="Tice H."/>
            <person name="Bornberg-Bauer E."/>
            <person name="Green P.J."/>
            <person name="Pearson G.A."/>
            <person name="Procaccini G."/>
            <person name="Duarte C.M."/>
            <person name="Schmutz J."/>
            <person name="Reusch T.B.H."/>
            <person name="Van de Peer Y."/>
        </authorList>
    </citation>
    <scope>NUCLEOTIDE SEQUENCE [LARGE SCALE GENOMIC DNA]</scope>
    <source>
        <strain evidence="11">cv. Finnish</strain>
    </source>
</reference>
<accession>A0A0K9P037</accession>
<feature type="repeat" description="WD" evidence="6">
    <location>
        <begin position="106"/>
        <end position="140"/>
    </location>
</feature>
<evidence type="ECO:0000256" key="4">
    <source>
        <dbReference type="ARBA" id="ARBA00022786"/>
    </source>
</evidence>
<keyword evidence="11" id="KW-1185">Reference proteome</keyword>
<feature type="compositionally biased region" description="Polar residues" evidence="7">
    <location>
        <begin position="1"/>
        <end position="11"/>
    </location>
</feature>
<dbReference type="InterPro" id="IPR001680">
    <property type="entry name" value="WD40_rpt"/>
</dbReference>
<keyword evidence="3" id="KW-0498">Mitosis</keyword>
<keyword evidence="6" id="KW-0853">WD repeat</keyword>
<evidence type="ECO:0000259" key="9">
    <source>
        <dbReference type="Pfam" id="PF12896"/>
    </source>
</evidence>
<protein>
    <recommendedName>
        <fullName evidence="1">Anaphase-promoting complex subunit 4</fullName>
    </recommendedName>
</protein>
<keyword evidence="5" id="KW-0131">Cell cycle</keyword>
<evidence type="ECO:0000256" key="5">
    <source>
        <dbReference type="ARBA" id="ARBA00023306"/>
    </source>
</evidence>
<dbReference type="InterPro" id="IPR024977">
    <property type="entry name" value="Apc4-like_WD40_dom"/>
</dbReference>
<comment type="caution">
    <text evidence="10">The sequence shown here is derived from an EMBL/GenBank/DDBJ whole genome shotgun (WGS) entry which is preliminary data.</text>
</comment>
<evidence type="ECO:0000259" key="8">
    <source>
        <dbReference type="Pfam" id="PF12894"/>
    </source>
</evidence>
<evidence type="ECO:0000256" key="6">
    <source>
        <dbReference type="PROSITE-ProRule" id="PRU00221"/>
    </source>
</evidence>
<dbReference type="STRING" id="29655.A0A0K9P037"/>
<dbReference type="InterPro" id="IPR024790">
    <property type="entry name" value="APC4_long_dom"/>
</dbReference>
<dbReference type="OMA" id="HCKLFVP"/>
<keyword evidence="4" id="KW-0833">Ubl conjugation pathway</keyword>
<dbReference type="GO" id="GO:0051301">
    <property type="term" value="P:cell division"/>
    <property type="evidence" value="ECO:0007669"/>
    <property type="project" value="UniProtKB-KW"/>
</dbReference>
<evidence type="ECO:0000256" key="1">
    <source>
        <dbReference type="ARBA" id="ARBA00016067"/>
    </source>
</evidence>
<dbReference type="GO" id="GO:0070979">
    <property type="term" value="P:protein K11-linked ubiquitination"/>
    <property type="evidence" value="ECO:0000318"/>
    <property type="project" value="GO_Central"/>
</dbReference>
<dbReference type="Pfam" id="PF12894">
    <property type="entry name" value="ANAPC4_WD40"/>
    <property type="match status" value="1"/>
</dbReference>
<dbReference type="SMART" id="SM00320">
    <property type="entry name" value="WD40"/>
    <property type="match status" value="3"/>
</dbReference>
<dbReference type="PROSITE" id="PS50082">
    <property type="entry name" value="WD_REPEATS_2"/>
    <property type="match status" value="1"/>
</dbReference>
<dbReference type="PANTHER" id="PTHR13260">
    <property type="entry name" value="ANAPHASE PROMOTING COMPLEX SUBUNIT 4 APC4"/>
    <property type="match status" value="1"/>
</dbReference>
<name>A0A0K9P037_ZOSMR</name>
<dbReference type="InterPro" id="IPR024789">
    <property type="entry name" value="APC4"/>
</dbReference>
<proteinExistence type="predicted"/>
<dbReference type="Pfam" id="PF12896">
    <property type="entry name" value="ANAPC4"/>
    <property type="match status" value="1"/>
</dbReference>
<dbReference type="OrthoDB" id="2110451at2759"/>
<evidence type="ECO:0000256" key="7">
    <source>
        <dbReference type="SAM" id="MobiDB-lite"/>
    </source>
</evidence>
<feature type="region of interest" description="Disordered" evidence="7">
    <location>
        <begin position="1"/>
        <end position="51"/>
    </location>
</feature>
<dbReference type="GO" id="GO:0005680">
    <property type="term" value="C:anaphase-promoting complex"/>
    <property type="evidence" value="ECO:0000318"/>
    <property type="project" value="GO_Central"/>
</dbReference>
<dbReference type="GO" id="GO:0031145">
    <property type="term" value="P:anaphase-promoting complex-dependent catabolic process"/>
    <property type="evidence" value="ECO:0000318"/>
    <property type="project" value="GO_Central"/>
</dbReference>
<dbReference type="InterPro" id="IPR036322">
    <property type="entry name" value="WD40_repeat_dom_sf"/>
</dbReference>
<dbReference type="EMBL" id="LFYR01001452">
    <property type="protein sequence ID" value="KMZ61592.1"/>
    <property type="molecule type" value="Genomic_DNA"/>
</dbReference>
<evidence type="ECO:0000313" key="10">
    <source>
        <dbReference type="EMBL" id="KMZ61592.1"/>
    </source>
</evidence>
<organism evidence="10 11">
    <name type="scientific">Zostera marina</name>
    <name type="common">Eelgrass</name>
    <dbReference type="NCBI Taxonomy" id="29655"/>
    <lineage>
        <taxon>Eukaryota</taxon>
        <taxon>Viridiplantae</taxon>
        <taxon>Streptophyta</taxon>
        <taxon>Embryophyta</taxon>
        <taxon>Tracheophyta</taxon>
        <taxon>Spermatophyta</taxon>
        <taxon>Magnoliopsida</taxon>
        <taxon>Liliopsida</taxon>
        <taxon>Zosteraceae</taxon>
        <taxon>Zostera</taxon>
    </lineage>
</organism>
<dbReference type="SUPFAM" id="SSF50978">
    <property type="entry name" value="WD40 repeat-like"/>
    <property type="match status" value="1"/>
</dbReference>
<dbReference type="Gene3D" id="2.130.10.10">
    <property type="entry name" value="YVTN repeat-like/Quinoprotein amine dehydrogenase"/>
    <property type="match status" value="1"/>
</dbReference>
<evidence type="ECO:0000256" key="3">
    <source>
        <dbReference type="ARBA" id="ARBA00022776"/>
    </source>
</evidence>
<dbReference type="InterPro" id="IPR015943">
    <property type="entry name" value="WD40/YVTN_repeat-like_dom_sf"/>
</dbReference>
<feature type="domain" description="Anaphase-promoting complex subunit 4-like WD40" evidence="8">
    <location>
        <begin position="70"/>
        <end position="155"/>
    </location>
</feature>
<evidence type="ECO:0000256" key="2">
    <source>
        <dbReference type="ARBA" id="ARBA00022618"/>
    </source>
</evidence>
<feature type="compositionally biased region" description="Acidic residues" evidence="7">
    <location>
        <begin position="16"/>
        <end position="47"/>
    </location>
</feature>
<sequence length="812" mass="92388">MSSAETETNMAATDAADMEVQLEEEEEEVKEEEEEDGDEEEEEEDENEKSPVAFLLQLEKSISSQVKTAEWNPEKDLLAMVTDDSKILLYRFNWQRLWTVSPGKCVTSLCWRPDGKVIAAGFEDGYIALYDVEHGKLLRNSKDHKASVICLCWEEDAQELMVFSDQDESNVPFIYEDRTLRFFPPPPRIPRMPGLSVADAGPMDNLDNSFLELSYSSNRRFTILCSGDKNGSICFSVFGIFSIGKINIQSSPIFTQFHGKKVSYYLICATLHKVAFSKNLCDLTILTFGDLDEVDNDLNCPGGDEKNDEQKETCRYEGSKDGLHCLLFDTSIFHKRKNELFQVVQQASSIEYLIEVARGSLSVMRKQWCDAMTTFHQSFDPLYSLIDQHGLMSDPQVEFFGFLFGARTSPPLQQFLLQNLGDSGVKRVAKVICNAGKDIQSVVREHLQPSAEIIAFRIGELIGLSKWRTRYQGIGMDRKCIDLAVEKAGMFLVQVERFTRVLATILYEFQNFFNWLSNSIKHLMSESTAADYHIFNRELVILFLQFHFDHDIVKHHTILRLDDLGDLGGFSDNGFLEKSLAKQFEELETSFKDAFSIMYTTISKKITSEYFMPLHPCSSRLPISSSISYDTNIMVDATKAQQEFEDYISFKIPNDSLGMANNIVIMRRLKPHSNGETPESSLQAVILSMPDGFECIDLSLYKERQIVLLLNETATGQMEIPRHSLIVLLETNVISFTPSTSIGFWMLSELKDSIVELISITRNKARFIKHRLTKPLAVGVKRGVACVFSTRKRALVYILDENEEIQEKDNCD</sequence>
<dbReference type="Proteomes" id="UP000036987">
    <property type="component" value="Unassembled WGS sequence"/>
</dbReference>
<gene>
    <name evidence="10" type="ORF">ZOSMA_50G00060</name>
</gene>
<dbReference type="GO" id="GO:0034399">
    <property type="term" value="C:nuclear periphery"/>
    <property type="evidence" value="ECO:0000318"/>
    <property type="project" value="GO_Central"/>
</dbReference>